<evidence type="ECO:0000313" key="3">
    <source>
        <dbReference type="EMBL" id="MBA8793255.1"/>
    </source>
</evidence>
<reference evidence="3 4" key="1">
    <citation type="submission" date="2020-07" db="EMBL/GenBank/DDBJ databases">
        <title>Sequencing the genomes of 1000 actinobacteria strains.</title>
        <authorList>
            <person name="Klenk H.-P."/>
        </authorList>
    </citation>
    <scope>NUCLEOTIDE SEQUENCE [LARGE SCALE GENOMIC DNA]</scope>
    <source>
        <strain evidence="3 4">DSM 100723</strain>
    </source>
</reference>
<accession>A0A7W3IQB9</accession>
<dbReference type="Pfam" id="PF11222">
    <property type="entry name" value="DUF3017"/>
    <property type="match status" value="1"/>
</dbReference>
<dbReference type="InterPro" id="IPR021385">
    <property type="entry name" value="DUF3017"/>
</dbReference>
<feature type="transmembrane region" description="Helical" evidence="2">
    <location>
        <begin position="103"/>
        <end position="123"/>
    </location>
</feature>
<dbReference type="Proteomes" id="UP000523079">
    <property type="component" value="Unassembled WGS sequence"/>
</dbReference>
<sequence length="128" mass="13017">MTEPDPVALPETEDGRPGVSLGTSDTGPGAGSAAGVPATARRPTYRWPLLVVLAGVAAGLVVVALGAWRLGCVITGAALAIGAVERIALPRRNAGLLRVRSRAFDVLVMLGLAVTIVALAFAVPEGRR</sequence>
<keyword evidence="2" id="KW-0472">Membrane</keyword>
<protein>
    <recommendedName>
        <fullName evidence="5">DUF3017 domain-containing protein</fullName>
    </recommendedName>
</protein>
<evidence type="ECO:0000256" key="2">
    <source>
        <dbReference type="SAM" id="Phobius"/>
    </source>
</evidence>
<name>A0A7W3IQB9_9ACTN</name>
<evidence type="ECO:0000256" key="1">
    <source>
        <dbReference type="SAM" id="MobiDB-lite"/>
    </source>
</evidence>
<keyword evidence="2" id="KW-1133">Transmembrane helix</keyword>
<evidence type="ECO:0000313" key="4">
    <source>
        <dbReference type="Proteomes" id="UP000523079"/>
    </source>
</evidence>
<gene>
    <name evidence="3" type="ORF">FHX74_000849</name>
</gene>
<keyword evidence="4" id="KW-1185">Reference proteome</keyword>
<keyword evidence="2" id="KW-0812">Transmembrane</keyword>
<proteinExistence type="predicted"/>
<dbReference type="EMBL" id="JACGWT010000001">
    <property type="protein sequence ID" value="MBA8793255.1"/>
    <property type="molecule type" value="Genomic_DNA"/>
</dbReference>
<comment type="caution">
    <text evidence="3">The sequence shown here is derived from an EMBL/GenBank/DDBJ whole genome shotgun (WGS) entry which is preliminary data.</text>
</comment>
<feature type="region of interest" description="Disordered" evidence="1">
    <location>
        <begin position="1"/>
        <end position="38"/>
    </location>
</feature>
<feature type="transmembrane region" description="Helical" evidence="2">
    <location>
        <begin position="49"/>
        <end position="82"/>
    </location>
</feature>
<dbReference type="RefSeq" id="WP_182558786.1">
    <property type="nucleotide sequence ID" value="NZ_JACGWT010000001.1"/>
</dbReference>
<evidence type="ECO:0008006" key="5">
    <source>
        <dbReference type="Google" id="ProtNLM"/>
    </source>
</evidence>
<dbReference type="AlphaFoldDB" id="A0A7W3IQB9"/>
<organism evidence="3 4">
    <name type="scientific">Microlunatus kandeliicorticis</name>
    <dbReference type="NCBI Taxonomy" id="1759536"/>
    <lineage>
        <taxon>Bacteria</taxon>
        <taxon>Bacillati</taxon>
        <taxon>Actinomycetota</taxon>
        <taxon>Actinomycetes</taxon>
        <taxon>Propionibacteriales</taxon>
        <taxon>Propionibacteriaceae</taxon>
        <taxon>Microlunatus</taxon>
    </lineage>
</organism>